<accession>A0A176RT06</accession>
<dbReference type="PATRIC" id="fig|1003181.4.peg.7330"/>
<reference evidence="1 2" key="1">
    <citation type="submission" date="2016-05" db="EMBL/GenBank/DDBJ databases">
        <title>Single-cell genome of chain-forming Candidatus Thiomargarita nelsonii and comparison to other large sulfur-oxidizing bacteria.</title>
        <authorList>
            <person name="Winkel M."/>
            <person name="Salman V."/>
            <person name="Woyke T."/>
            <person name="Schulz-Vogt H."/>
            <person name="Richter M."/>
            <person name="Flood B."/>
            <person name="Bailey J."/>
            <person name="Amann R."/>
            <person name="Mussmann M."/>
        </authorList>
    </citation>
    <scope>NUCLEOTIDE SEQUENCE [LARGE SCALE GENOMIC DNA]</scope>
    <source>
        <strain evidence="1 2">THI036</strain>
    </source>
</reference>
<gene>
    <name evidence="1" type="ORF">THIOM_005521</name>
</gene>
<dbReference type="InterPro" id="IPR005368">
    <property type="entry name" value="UPF0175"/>
</dbReference>
<dbReference type="Proteomes" id="UP000076962">
    <property type="component" value="Unassembled WGS sequence"/>
</dbReference>
<dbReference type="Pfam" id="PF03683">
    <property type="entry name" value="UPF0175"/>
    <property type="match status" value="1"/>
</dbReference>
<evidence type="ECO:0000313" key="1">
    <source>
        <dbReference type="EMBL" id="OAD18874.1"/>
    </source>
</evidence>
<name>A0A176RT06_9GAMM</name>
<organism evidence="1 2">
    <name type="scientific">Candidatus Thiomargarita nelsonii</name>
    <dbReference type="NCBI Taxonomy" id="1003181"/>
    <lineage>
        <taxon>Bacteria</taxon>
        <taxon>Pseudomonadati</taxon>
        <taxon>Pseudomonadota</taxon>
        <taxon>Gammaproteobacteria</taxon>
        <taxon>Thiotrichales</taxon>
        <taxon>Thiotrichaceae</taxon>
        <taxon>Thiomargarita</taxon>
    </lineage>
</organism>
<keyword evidence="2" id="KW-1185">Reference proteome</keyword>
<dbReference type="EMBL" id="LUTY01003052">
    <property type="protein sequence ID" value="OAD18874.1"/>
    <property type="molecule type" value="Genomic_DNA"/>
</dbReference>
<sequence length="104" mass="11746">MIPINFVASESVVLAPFKPEENFMNVVIPGEILLSARLSESELKQEIAVMLFEKDKLTLGQSARLAGMNRLQFQHLLASRAIPVHYDIAQFEHDLATLNKLERI</sequence>
<comment type="caution">
    <text evidence="1">The sequence shown here is derived from an EMBL/GenBank/DDBJ whole genome shotgun (WGS) entry which is preliminary data.</text>
</comment>
<dbReference type="AlphaFoldDB" id="A0A176RT06"/>
<protein>
    <submittedName>
        <fullName evidence="1">Protein belonging to Uncharacterized protein family UPF0175</fullName>
    </submittedName>
</protein>
<evidence type="ECO:0000313" key="2">
    <source>
        <dbReference type="Proteomes" id="UP000076962"/>
    </source>
</evidence>
<proteinExistence type="predicted"/>